<dbReference type="InterPro" id="IPR056909">
    <property type="entry name" value="SU10_portal"/>
</dbReference>
<comment type="caution">
    <text evidence="1">The sequence shown here is derived from an EMBL/GenBank/DDBJ whole genome shotgun (WGS) entry which is preliminary data.</text>
</comment>
<dbReference type="RefSeq" id="WP_259543810.1">
    <property type="nucleotide sequence ID" value="NZ_JANLCJ010000685.1"/>
</dbReference>
<organism evidence="1 2">
    <name type="scientific">Herbiconiux daphne</name>
    <dbReference type="NCBI Taxonomy" id="2970914"/>
    <lineage>
        <taxon>Bacteria</taxon>
        <taxon>Bacillati</taxon>
        <taxon>Actinomycetota</taxon>
        <taxon>Actinomycetes</taxon>
        <taxon>Micrococcales</taxon>
        <taxon>Microbacteriaceae</taxon>
        <taxon>Herbiconiux</taxon>
    </lineage>
</organism>
<keyword evidence="2" id="KW-1185">Reference proteome</keyword>
<proteinExistence type="predicted"/>
<feature type="non-terminal residue" evidence="1">
    <location>
        <position position="1"/>
    </location>
</feature>
<dbReference type="EMBL" id="JANLCJ010000685">
    <property type="protein sequence ID" value="MCS5737415.1"/>
    <property type="molecule type" value="Genomic_DNA"/>
</dbReference>
<evidence type="ECO:0000313" key="2">
    <source>
        <dbReference type="Proteomes" id="UP001165586"/>
    </source>
</evidence>
<sequence>LTVAVAIGPAEKSERAQKLQTVLMAMTQIPQIGAFLQAGNAYYLATQILESMGIMDVSNYLTPPDQIPQPQPSPQEQMQLALMQEQVKQAGVQTQKMVSEVNLNQSKHEFEQMKAADEMTIRKQESASSQDRMADEHLLNSQKLQLEQRRLDIEQRKLEMKAQEMMIEAQMEARQSRPVAIGR</sequence>
<evidence type="ECO:0000313" key="1">
    <source>
        <dbReference type="EMBL" id="MCS5737415.1"/>
    </source>
</evidence>
<gene>
    <name evidence="1" type="ORF">N1032_27150</name>
</gene>
<dbReference type="Pfam" id="PF23899">
    <property type="entry name" value="SU10_portal"/>
    <property type="match status" value="1"/>
</dbReference>
<protein>
    <submittedName>
        <fullName evidence="1">Uncharacterized protein</fullName>
    </submittedName>
</protein>
<name>A0ABT2HBU3_9MICO</name>
<accession>A0ABT2HBU3</accession>
<dbReference type="Proteomes" id="UP001165586">
    <property type="component" value="Unassembled WGS sequence"/>
</dbReference>
<reference evidence="1" key="1">
    <citation type="submission" date="2022-08" db="EMBL/GenBank/DDBJ databases">
        <authorList>
            <person name="Deng Y."/>
            <person name="Han X.-F."/>
            <person name="Zhang Y.-Q."/>
        </authorList>
    </citation>
    <scope>NUCLEOTIDE SEQUENCE</scope>
    <source>
        <strain evidence="1">CPCC 203386</strain>
    </source>
</reference>